<accession>A0A1S8MDD2</accession>
<name>A0A1S8MDD2_9CLOT</name>
<gene>
    <name evidence="1" type="ORF">CROST_020680</name>
</gene>
<dbReference type="Proteomes" id="UP000190951">
    <property type="component" value="Chromosome"/>
</dbReference>
<dbReference type="STRING" id="84029.CROST_37260"/>
<dbReference type="Gene3D" id="3.40.50.720">
    <property type="entry name" value="NAD(P)-binding Rossmann-like Domain"/>
    <property type="match status" value="1"/>
</dbReference>
<dbReference type="Gene3D" id="3.90.1480.10">
    <property type="entry name" value="Alpha-2,3-sialyltransferase"/>
    <property type="match status" value="1"/>
</dbReference>
<sequence length="376" mass="44244">MYCDEFNFKSLEILKNKFNNSPVVFFGASNLGISTLEEFNKVNLKVDFFCDNDSRKWGKEFQGIRVISVKELSSMPINTNIIITSSYTDEIYNQISKLHKFNIFSLKTLEVLSEDGREYTLIEYYDFNENQKLLNKNLVYKNSGINKRAFLLATGPSIKLEDLKKLEGEDCYSVSNFFLHKDIEAICPKIHFFAPYHKPLILENYIEWLKVSDSKLPKTTNICIEISNRRFVEDFKIFKDRKVSYVKFTDNPNKKEVDLTSDMLGPQTSPIMVLAMLIYMGYEKIYLLGCDHTVLRDYGKVTRNFYEKNEDMRKNSTDNKAWFGIIEYLEATKKMFLQYKFYKEMIENKAISIVNLSRDSWLDLFPFDLLDKVIKR</sequence>
<organism evidence="1 2">
    <name type="scientific">Clostridium felsineum</name>
    <dbReference type="NCBI Taxonomy" id="36839"/>
    <lineage>
        <taxon>Bacteria</taxon>
        <taxon>Bacillati</taxon>
        <taxon>Bacillota</taxon>
        <taxon>Clostridia</taxon>
        <taxon>Eubacteriales</taxon>
        <taxon>Clostridiaceae</taxon>
        <taxon>Clostridium</taxon>
    </lineage>
</organism>
<reference evidence="1 2" key="1">
    <citation type="submission" date="2022-04" db="EMBL/GenBank/DDBJ databases">
        <title>Genome sequence of C. roseum typestrain.</title>
        <authorList>
            <person name="Poehlein A."/>
            <person name="Schoch T."/>
            <person name="Duerre P."/>
            <person name="Daniel R."/>
        </authorList>
    </citation>
    <scope>NUCLEOTIDE SEQUENCE [LARGE SCALE GENOMIC DNA]</scope>
    <source>
        <strain evidence="1 2">DSM 7320</strain>
    </source>
</reference>
<dbReference type="AlphaFoldDB" id="A0A1S8MDD2"/>
<dbReference type="KEGG" id="crw:CROST_020680"/>
<protein>
    <submittedName>
        <fullName evidence="1">Uncharacterized protein</fullName>
    </submittedName>
</protein>
<dbReference type="EMBL" id="CP096983">
    <property type="protein sequence ID" value="URZ11351.1"/>
    <property type="molecule type" value="Genomic_DNA"/>
</dbReference>
<keyword evidence="2" id="KW-1185">Reference proteome</keyword>
<dbReference type="SUPFAM" id="SSF53335">
    <property type="entry name" value="S-adenosyl-L-methionine-dependent methyltransferases"/>
    <property type="match status" value="1"/>
</dbReference>
<dbReference type="RefSeq" id="WP_077832675.1">
    <property type="nucleotide sequence ID" value="NZ_CP096983.1"/>
</dbReference>
<proteinExistence type="predicted"/>
<evidence type="ECO:0000313" key="1">
    <source>
        <dbReference type="EMBL" id="URZ11351.1"/>
    </source>
</evidence>
<evidence type="ECO:0000313" key="2">
    <source>
        <dbReference type="Proteomes" id="UP000190951"/>
    </source>
</evidence>
<dbReference type="InterPro" id="IPR029063">
    <property type="entry name" value="SAM-dependent_MTases_sf"/>
</dbReference>